<dbReference type="STRING" id="862908.BMS_2440"/>
<dbReference type="AlphaFoldDB" id="E1X509"/>
<keyword evidence="2" id="KW-1133">Transmembrane helix</keyword>
<keyword evidence="2" id="KW-0472">Membrane</keyword>
<organism evidence="3 4">
    <name type="scientific">Halobacteriovorax marinus (strain ATCC BAA-682 / DSM 15412 / SJ)</name>
    <name type="common">Bacteriovorax marinus</name>
    <dbReference type="NCBI Taxonomy" id="862908"/>
    <lineage>
        <taxon>Bacteria</taxon>
        <taxon>Pseudomonadati</taxon>
        <taxon>Bdellovibrionota</taxon>
        <taxon>Bacteriovoracia</taxon>
        <taxon>Bacteriovoracales</taxon>
        <taxon>Halobacteriovoraceae</taxon>
        <taxon>Halobacteriovorax</taxon>
    </lineage>
</organism>
<accession>E1X509</accession>
<feature type="region of interest" description="Disordered" evidence="1">
    <location>
        <begin position="1"/>
        <end position="22"/>
    </location>
</feature>
<dbReference type="KEGG" id="bmx:BMS_2440"/>
<name>E1X509_HALMS</name>
<keyword evidence="4" id="KW-1185">Reference proteome</keyword>
<dbReference type="Proteomes" id="UP000008963">
    <property type="component" value="Chromosome"/>
</dbReference>
<protein>
    <submittedName>
        <fullName evidence="3">Membrane protein</fullName>
    </submittedName>
</protein>
<dbReference type="RefSeq" id="WP_014245012.1">
    <property type="nucleotide sequence ID" value="NC_016620.1"/>
</dbReference>
<keyword evidence="2" id="KW-0812">Transmembrane</keyword>
<reference evidence="4" key="1">
    <citation type="journal article" date="2013" name="ISME J.">
        <title>A small predatory core genome in the divergent marine Bacteriovorax marinus SJ and the terrestrial Bdellovibrio bacteriovorus.</title>
        <authorList>
            <person name="Crossman L.C."/>
            <person name="Chen H."/>
            <person name="Cerdeno-Tarraga A.M."/>
            <person name="Brooks K."/>
            <person name="Quail M.A."/>
            <person name="Pineiro S.A."/>
            <person name="Hobley L."/>
            <person name="Sockett R.E."/>
            <person name="Bentley S.D."/>
            <person name="Parkhill J."/>
            <person name="Williams H.N."/>
            <person name="Stine O.C."/>
        </authorList>
    </citation>
    <scope>NUCLEOTIDE SEQUENCE [LARGE SCALE GENOMIC DNA]</scope>
    <source>
        <strain evidence="4">ATCC BAA-682 / DSM 15412 / SJ</strain>
    </source>
</reference>
<feature type="compositionally biased region" description="Basic residues" evidence="1">
    <location>
        <begin position="1"/>
        <end position="13"/>
    </location>
</feature>
<dbReference type="EMBL" id="FQ312005">
    <property type="protein sequence ID" value="CBW27235.1"/>
    <property type="molecule type" value="Genomic_DNA"/>
</dbReference>
<feature type="transmembrane region" description="Helical" evidence="2">
    <location>
        <begin position="34"/>
        <end position="52"/>
    </location>
</feature>
<dbReference type="HOGENOM" id="CLU_3044015_0_0_7"/>
<evidence type="ECO:0000313" key="4">
    <source>
        <dbReference type="Proteomes" id="UP000008963"/>
    </source>
</evidence>
<evidence type="ECO:0000313" key="3">
    <source>
        <dbReference type="EMBL" id="CBW27235.1"/>
    </source>
</evidence>
<dbReference type="PATRIC" id="fig|862908.3.peg.2326"/>
<gene>
    <name evidence="3" type="ordered locus">BMS_2440</name>
</gene>
<proteinExistence type="predicted"/>
<evidence type="ECO:0000256" key="1">
    <source>
        <dbReference type="SAM" id="MobiDB-lite"/>
    </source>
</evidence>
<evidence type="ECO:0000256" key="2">
    <source>
        <dbReference type="SAM" id="Phobius"/>
    </source>
</evidence>
<sequence length="54" mass="6032">MGKNKVRKPKSKNNKNTLSPKITKADLKRGKTNLYILYAMIIAACGLLFYGLGF</sequence>